<dbReference type="Proteomes" id="UP001597493">
    <property type="component" value="Unassembled WGS sequence"/>
</dbReference>
<proteinExistence type="predicted"/>
<dbReference type="EMBL" id="JBHUMY010000028">
    <property type="protein sequence ID" value="MFD2662438.1"/>
    <property type="molecule type" value="Genomic_DNA"/>
</dbReference>
<dbReference type="SUPFAM" id="SSF46689">
    <property type="entry name" value="Homeodomain-like"/>
    <property type="match status" value="1"/>
</dbReference>
<dbReference type="Gene3D" id="1.10.10.60">
    <property type="entry name" value="Homeodomain-like"/>
    <property type="match status" value="1"/>
</dbReference>
<dbReference type="PANTHER" id="PTHR33215:SF13">
    <property type="entry name" value="PROTEIN DISTAL ANTENNA"/>
    <property type="match status" value="1"/>
</dbReference>
<evidence type="ECO:0000313" key="2">
    <source>
        <dbReference type="EMBL" id="MFD2662438.1"/>
    </source>
</evidence>
<feature type="region of interest" description="Disordered" evidence="1">
    <location>
        <begin position="57"/>
        <end position="82"/>
    </location>
</feature>
<dbReference type="RefSeq" id="WP_379276737.1">
    <property type="nucleotide sequence ID" value="NZ_JBHUGT010000025.1"/>
</dbReference>
<evidence type="ECO:0000256" key="1">
    <source>
        <dbReference type="SAM" id="MobiDB-lite"/>
    </source>
</evidence>
<dbReference type="InterPro" id="IPR002514">
    <property type="entry name" value="Transposase_8"/>
</dbReference>
<dbReference type="PANTHER" id="PTHR33215">
    <property type="entry name" value="PROTEIN DISTAL ANTENNA"/>
    <property type="match status" value="1"/>
</dbReference>
<reference evidence="3" key="1">
    <citation type="journal article" date="2019" name="Int. J. Syst. Evol. Microbiol.">
        <title>The Global Catalogue of Microorganisms (GCM) 10K type strain sequencing project: providing services to taxonomists for standard genome sequencing and annotation.</title>
        <authorList>
            <consortium name="The Broad Institute Genomics Platform"/>
            <consortium name="The Broad Institute Genome Sequencing Center for Infectious Disease"/>
            <person name="Wu L."/>
            <person name="Ma J."/>
        </authorList>
    </citation>
    <scope>NUCLEOTIDE SEQUENCE [LARGE SCALE GENOMIC DNA]</scope>
    <source>
        <strain evidence="3">TISTR 1827</strain>
    </source>
</reference>
<organism evidence="2 3">
    <name type="scientific">Paenibacillus thailandensis</name>
    <dbReference type="NCBI Taxonomy" id="393250"/>
    <lineage>
        <taxon>Bacteria</taxon>
        <taxon>Bacillati</taxon>
        <taxon>Bacillota</taxon>
        <taxon>Bacilli</taxon>
        <taxon>Bacillales</taxon>
        <taxon>Paenibacillaceae</taxon>
        <taxon>Paenibacillus</taxon>
    </lineage>
</organism>
<sequence length="119" mass="14064">MKNQWRGFFIQRRRFTIEFKQHVIQEAKEVGNAVQVARRHDINPKMLYHWIEQSEHTDWKTTDSSSKAVAANTPSPQEFRSLEGENKQLKELLGEKDLEVAVLRDLLKMQNPAYRTKLK</sequence>
<comment type="caution">
    <text evidence="2">The sequence shown here is derived from an EMBL/GenBank/DDBJ whole genome shotgun (WGS) entry which is preliminary data.</text>
</comment>
<evidence type="ECO:0000313" key="3">
    <source>
        <dbReference type="Proteomes" id="UP001597493"/>
    </source>
</evidence>
<dbReference type="InterPro" id="IPR051839">
    <property type="entry name" value="RD_transcriptional_regulator"/>
</dbReference>
<gene>
    <name evidence="2" type="ORF">ACFSW5_19465</name>
</gene>
<feature type="compositionally biased region" description="Polar residues" evidence="1">
    <location>
        <begin position="62"/>
        <end position="78"/>
    </location>
</feature>
<dbReference type="Pfam" id="PF01527">
    <property type="entry name" value="HTH_Tnp_1"/>
    <property type="match status" value="1"/>
</dbReference>
<name>A0ABW5R3Q9_9BACL</name>
<dbReference type="InterPro" id="IPR009057">
    <property type="entry name" value="Homeodomain-like_sf"/>
</dbReference>
<protein>
    <submittedName>
        <fullName evidence="2">Transposase</fullName>
    </submittedName>
</protein>
<keyword evidence="3" id="KW-1185">Reference proteome</keyword>
<accession>A0ABW5R3Q9</accession>